<dbReference type="PANTHER" id="PTHR47425:SF2">
    <property type="entry name" value="FARB-RELATED"/>
    <property type="match status" value="1"/>
</dbReference>
<dbReference type="GO" id="GO:0003677">
    <property type="term" value="F:DNA binding"/>
    <property type="evidence" value="ECO:0007669"/>
    <property type="project" value="InterPro"/>
</dbReference>
<dbReference type="GO" id="GO:0000981">
    <property type="term" value="F:DNA-binding transcription factor activity, RNA polymerase II-specific"/>
    <property type="evidence" value="ECO:0007669"/>
    <property type="project" value="InterPro"/>
</dbReference>
<dbReference type="InterPro" id="IPR052761">
    <property type="entry name" value="Fungal_Detox/Toxin_TFs"/>
</dbReference>
<name>A0AAE8MYE7_9PEZI</name>
<keyword evidence="6" id="KW-1185">Reference proteome</keyword>
<accession>A0AAE8MYE7</accession>
<gene>
    <name evidence="5" type="ORF">DNG_04717</name>
</gene>
<reference evidence="5" key="1">
    <citation type="submission" date="2018-03" db="EMBL/GenBank/DDBJ databases">
        <authorList>
            <person name="Guldener U."/>
        </authorList>
    </citation>
    <scope>NUCLEOTIDE SEQUENCE</scope>
</reference>
<proteinExistence type="predicted"/>
<dbReference type="InterPro" id="IPR001138">
    <property type="entry name" value="Zn2Cys6_DnaBD"/>
</dbReference>
<feature type="region of interest" description="Disordered" evidence="3">
    <location>
        <begin position="51"/>
        <end position="93"/>
    </location>
</feature>
<dbReference type="GO" id="GO:0006351">
    <property type="term" value="P:DNA-templated transcription"/>
    <property type="evidence" value="ECO:0007669"/>
    <property type="project" value="InterPro"/>
</dbReference>
<keyword evidence="1" id="KW-0479">Metal-binding</keyword>
<dbReference type="Proteomes" id="UP001187682">
    <property type="component" value="Unassembled WGS sequence"/>
</dbReference>
<evidence type="ECO:0000259" key="4">
    <source>
        <dbReference type="PROSITE" id="PS50048"/>
    </source>
</evidence>
<dbReference type="Gene3D" id="4.10.240.10">
    <property type="entry name" value="Zn(2)-C6 fungal-type DNA-binding domain"/>
    <property type="match status" value="1"/>
</dbReference>
<evidence type="ECO:0000313" key="5">
    <source>
        <dbReference type="EMBL" id="SPO02044.1"/>
    </source>
</evidence>
<dbReference type="AlphaFoldDB" id="A0AAE8MYE7"/>
<dbReference type="Pfam" id="PF04082">
    <property type="entry name" value="Fungal_trans"/>
    <property type="match status" value="1"/>
</dbReference>
<dbReference type="CDD" id="cd12148">
    <property type="entry name" value="fungal_TF_MHR"/>
    <property type="match status" value="1"/>
</dbReference>
<dbReference type="PANTHER" id="PTHR47425">
    <property type="entry name" value="FARB-RELATED"/>
    <property type="match status" value="1"/>
</dbReference>
<dbReference type="CDD" id="cd00067">
    <property type="entry name" value="GAL4"/>
    <property type="match status" value="1"/>
</dbReference>
<evidence type="ECO:0000313" key="6">
    <source>
        <dbReference type="Proteomes" id="UP001187682"/>
    </source>
</evidence>
<dbReference type="EMBL" id="ONZQ02000005">
    <property type="protein sequence ID" value="SPO02044.1"/>
    <property type="molecule type" value="Genomic_DNA"/>
</dbReference>
<dbReference type="PROSITE" id="PS00463">
    <property type="entry name" value="ZN2_CY6_FUNGAL_1"/>
    <property type="match status" value="1"/>
</dbReference>
<protein>
    <submittedName>
        <fullName evidence="5">Related to cutinase transcription factor 1 beta</fullName>
    </submittedName>
</protein>
<dbReference type="SMART" id="SM00066">
    <property type="entry name" value="GAL4"/>
    <property type="match status" value="1"/>
</dbReference>
<dbReference type="SUPFAM" id="SSF57701">
    <property type="entry name" value="Zn2/Cys6 DNA-binding domain"/>
    <property type="match status" value="1"/>
</dbReference>
<evidence type="ECO:0000256" key="1">
    <source>
        <dbReference type="ARBA" id="ARBA00022723"/>
    </source>
</evidence>
<evidence type="ECO:0000256" key="2">
    <source>
        <dbReference type="ARBA" id="ARBA00023242"/>
    </source>
</evidence>
<dbReference type="PROSITE" id="PS50048">
    <property type="entry name" value="ZN2_CY6_FUNGAL_2"/>
    <property type="match status" value="1"/>
</dbReference>
<dbReference type="GO" id="GO:0008270">
    <property type="term" value="F:zinc ion binding"/>
    <property type="evidence" value="ECO:0007669"/>
    <property type="project" value="InterPro"/>
</dbReference>
<keyword evidence="2" id="KW-0539">Nucleus</keyword>
<sequence>MESDKVKKRATRACSFCRSRKVRCIVASQSGACTNCQYHEKQCSRAGLLPQTPSASGGGPATPKSCPTASREAGFGADESETSDSTDSAPVGASRLHNKFSRYQPGFALAGPGTSSFALDITTHPGPSAISMSFADERPTTALSGPERDLAKPSCHPTYAFLQSPDFRTILPQDLSFLVSQGCFVVPQRNALDEFMQQYFLHVHPLLPILNEADVWRSYNLRDAVSDDEEKISILFVSLETLNTLGFQSHQESKWAFYRRAKLLYDFGCETCPITKAQGALLLAQSHLIPRPLAGNTPFGSIWLSVAIHFAREANAHRYDSLATNPFSPAAASDLSRAKKLQNTLKRLWWCCIICDRVFPLSSRQDIKITKSNFDFEGCSILGSEDLSDELYGSDVYDPMTKLLLAKVLQKFVELCVALTDVLTVTSILHNHPAWGNAIAPDKLRLSKTELQRWHYSWPELKSSLKESSVRDGLTKESANSVTLFTSLLEMYYHSARQALCHSEILQYSIAASPSLITEATEKSDELHSATSKVTDCIVELNDSKSIRWLPMTAIGCTALPLALHLIDVELLRQAREEERSSSDIAPLTTHKQRQLSILSDAMNTYRPQYYIVDWVVNAVWHIVHLARQSLSSATLRNMYPGLSPTSWTQLLQLMPASYLRLVMTLEMSISHGKLPQESDFPPTLRLTTQLTIPLPEMGAYLEATPRITAQDIDENEAKEAADGMGIPSDFDMAAYMNPLGEEGMFDMPPPFQGSGFVEEVEYVDKPAEVPFVQEILETPRASAKDIHPEPIPSNIDFNEWAERIFSFDSGVF</sequence>
<organism evidence="5 6">
    <name type="scientific">Cephalotrichum gorgonifer</name>
    <dbReference type="NCBI Taxonomy" id="2041049"/>
    <lineage>
        <taxon>Eukaryota</taxon>
        <taxon>Fungi</taxon>
        <taxon>Dikarya</taxon>
        <taxon>Ascomycota</taxon>
        <taxon>Pezizomycotina</taxon>
        <taxon>Sordariomycetes</taxon>
        <taxon>Hypocreomycetidae</taxon>
        <taxon>Microascales</taxon>
        <taxon>Microascaceae</taxon>
        <taxon>Cephalotrichum</taxon>
    </lineage>
</organism>
<comment type="caution">
    <text evidence="5">The sequence shown here is derived from an EMBL/GenBank/DDBJ whole genome shotgun (WGS) entry which is preliminary data.</text>
</comment>
<evidence type="ECO:0000256" key="3">
    <source>
        <dbReference type="SAM" id="MobiDB-lite"/>
    </source>
</evidence>
<feature type="domain" description="Zn(2)-C6 fungal-type" evidence="4">
    <location>
        <begin position="13"/>
        <end position="45"/>
    </location>
</feature>
<dbReference type="InterPro" id="IPR007219">
    <property type="entry name" value="XnlR_reg_dom"/>
</dbReference>
<dbReference type="InterPro" id="IPR036864">
    <property type="entry name" value="Zn2-C6_fun-type_DNA-bd_sf"/>
</dbReference>